<dbReference type="SMART" id="SM00398">
    <property type="entry name" value="HMG"/>
    <property type="match status" value="1"/>
</dbReference>
<dbReference type="PANTHER" id="PTHR10270">
    <property type="entry name" value="SOX TRANSCRIPTION FACTOR"/>
    <property type="match status" value="1"/>
</dbReference>
<evidence type="ECO:0000313" key="6">
    <source>
        <dbReference type="EMBL" id="CAG8600615.1"/>
    </source>
</evidence>
<dbReference type="AlphaFoldDB" id="A0A9N9CG56"/>
<feature type="region of interest" description="Disordered" evidence="4">
    <location>
        <begin position="393"/>
        <end position="414"/>
    </location>
</feature>
<evidence type="ECO:0000256" key="1">
    <source>
        <dbReference type="ARBA" id="ARBA00023125"/>
    </source>
</evidence>
<dbReference type="EMBL" id="CAJVPV010006133">
    <property type="protein sequence ID" value="CAG8600615.1"/>
    <property type="molecule type" value="Genomic_DNA"/>
</dbReference>
<keyword evidence="3" id="KW-0539">Nucleus</keyword>
<evidence type="ECO:0000256" key="2">
    <source>
        <dbReference type="ARBA" id="ARBA00023163"/>
    </source>
</evidence>
<sequence length="468" mass="52184">MDIEAKRKHCGLLMFDVPIISRLSTNNDDAGVPPTSNSQSTVGSLEICNQSMPQNCVPRSPNYPVTVLSAGAATGNDQSTVQNAPDSLDSSSEDGGKTRQPPKRSPPRPPNAFILYRKAKQPGIIASHKHLTNAEISKKISDMWKSESNETILMWERLADQKKLEHMQTYPNYVYCPNKNRSKVDKRKQRRRSSKKDSPISTGPVRRKSTKNSTEKTSDSPSPETVTNLNVFGAQPPSISMSHQQHNVHSHNDSVPSYTILSSPEIPLFTENPEEFVNSQKPLAPTTPITPNAPLTPISPHHIQLRDNEFNKIRHQYGDQFLRYGPEDLHPHAYQPPQHHHGNNHNFPFTSVNGLTPFYNANGFSHPIDPLCCLIPEVIQTQQHMMSEAMLHHDQQPHSNSVTPSNGSPGPNARTALYQYIHQNSGNGVNGNPTNSVVGNPSLDEILAGFECQNYMNDSVNHHHQYFH</sequence>
<feature type="compositionally biased region" description="Polar residues" evidence="4">
    <location>
        <begin position="75"/>
        <end position="90"/>
    </location>
</feature>
<keyword evidence="1 3" id="KW-0238">DNA-binding</keyword>
<dbReference type="CDD" id="cd01389">
    <property type="entry name" value="HMG-box_ROX1-like"/>
    <property type="match status" value="1"/>
</dbReference>
<comment type="caution">
    <text evidence="6">The sequence shown here is derived from an EMBL/GenBank/DDBJ whole genome shotgun (WGS) entry which is preliminary data.</text>
</comment>
<feature type="domain" description="HMG box" evidence="5">
    <location>
        <begin position="106"/>
        <end position="174"/>
    </location>
</feature>
<evidence type="ECO:0000256" key="3">
    <source>
        <dbReference type="PROSITE-ProRule" id="PRU00267"/>
    </source>
</evidence>
<feature type="compositionally biased region" description="Polar residues" evidence="4">
    <location>
        <begin position="237"/>
        <end position="254"/>
    </location>
</feature>
<feature type="region of interest" description="Disordered" evidence="4">
    <location>
        <begin position="75"/>
        <end position="112"/>
    </location>
</feature>
<dbReference type="Pfam" id="PF00505">
    <property type="entry name" value="HMG_box"/>
    <property type="match status" value="1"/>
</dbReference>
<feature type="DNA-binding region" description="HMG box" evidence="3">
    <location>
        <begin position="106"/>
        <end position="174"/>
    </location>
</feature>
<feature type="compositionally biased region" description="Polar residues" evidence="4">
    <location>
        <begin position="397"/>
        <end position="409"/>
    </location>
</feature>
<dbReference type="Gene3D" id="1.10.30.10">
    <property type="entry name" value="High mobility group box domain"/>
    <property type="match status" value="1"/>
</dbReference>
<dbReference type="GO" id="GO:0001228">
    <property type="term" value="F:DNA-binding transcription activator activity, RNA polymerase II-specific"/>
    <property type="evidence" value="ECO:0007669"/>
    <property type="project" value="TreeGrafter"/>
</dbReference>
<evidence type="ECO:0000313" key="7">
    <source>
        <dbReference type="Proteomes" id="UP000789342"/>
    </source>
</evidence>
<proteinExistence type="predicted"/>
<dbReference type="GO" id="GO:0000978">
    <property type="term" value="F:RNA polymerase II cis-regulatory region sequence-specific DNA binding"/>
    <property type="evidence" value="ECO:0007669"/>
    <property type="project" value="TreeGrafter"/>
</dbReference>
<feature type="region of interest" description="Disordered" evidence="4">
    <location>
        <begin position="173"/>
        <end position="254"/>
    </location>
</feature>
<dbReference type="PANTHER" id="PTHR10270:SF161">
    <property type="entry name" value="SEX-DETERMINING REGION Y PROTEIN"/>
    <property type="match status" value="1"/>
</dbReference>
<evidence type="ECO:0000256" key="4">
    <source>
        <dbReference type="SAM" id="MobiDB-lite"/>
    </source>
</evidence>
<dbReference type="InterPro" id="IPR050140">
    <property type="entry name" value="SRY-related_HMG-box_TF-like"/>
</dbReference>
<accession>A0A9N9CG56</accession>
<evidence type="ECO:0000259" key="5">
    <source>
        <dbReference type="PROSITE" id="PS50118"/>
    </source>
</evidence>
<dbReference type="InterPro" id="IPR036910">
    <property type="entry name" value="HMG_box_dom_sf"/>
</dbReference>
<keyword evidence="2" id="KW-0804">Transcription</keyword>
<name>A0A9N9CG56_9GLOM</name>
<gene>
    <name evidence="6" type="ORF">AMORRO_LOCUS7768</name>
</gene>
<dbReference type="SUPFAM" id="SSF47095">
    <property type="entry name" value="HMG-box"/>
    <property type="match status" value="1"/>
</dbReference>
<dbReference type="GO" id="GO:0005634">
    <property type="term" value="C:nucleus"/>
    <property type="evidence" value="ECO:0007669"/>
    <property type="project" value="UniProtKB-UniRule"/>
</dbReference>
<organism evidence="6 7">
    <name type="scientific">Acaulospora morrowiae</name>
    <dbReference type="NCBI Taxonomy" id="94023"/>
    <lineage>
        <taxon>Eukaryota</taxon>
        <taxon>Fungi</taxon>
        <taxon>Fungi incertae sedis</taxon>
        <taxon>Mucoromycota</taxon>
        <taxon>Glomeromycotina</taxon>
        <taxon>Glomeromycetes</taxon>
        <taxon>Diversisporales</taxon>
        <taxon>Acaulosporaceae</taxon>
        <taxon>Acaulospora</taxon>
    </lineage>
</organism>
<dbReference type="InterPro" id="IPR009071">
    <property type="entry name" value="HMG_box_dom"/>
</dbReference>
<keyword evidence="7" id="KW-1185">Reference proteome</keyword>
<dbReference type="PROSITE" id="PS50118">
    <property type="entry name" value="HMG_BOX_2"/>
    <property type="match status" value="1"/>
</dbReference>
<protein>
    <submittedName>
        <fullName evidence="6">1013_t:CDS:1</fullName>
    </submittedName>
</protein>
<feature type="compositionally biased region" description="Polar residues" evidence="4">
    <location>
        <begin position="219"/>
        <end position="230"/>
    </location>
</feature>
<dbReference type="OrthoDB" id="6247875at2759"/>
<dbReference type="Proteomes" id="UP000789342">
    <property type="component" value="Unassembled WGS sequence"/>
</dbReference>
<dbReference type="GO" id="GO:0030154">
    <property type="term" value="P:cell differentiation"/>
    <property type="evidence" value="ECO:0007669"/>
    <property type="project" value="TreeGrafter"/>
</dbReference>
<feature type="compositionally biased region" description="Basic residues" evidence="4">
    <location>
        <begin position="180"/>
        <end position="194"/>
    </location>
</feature>
<reference evidence="6" key="1">
    <citation type="submission" date="2021-06" db="EMBL/GenBank/DDBJ databases">
        <authorList>
            <person name="Kallberg Y."/>
            <person name="Tangrot J."/>
            <person name="Rosling A."/>
        </authorList>
    </citation>
    <scope>NUCLEOTIDE SEQUENCE</scope>
    <source>
        <strain evidence="6">CL551</strain>
    </source>
</reference>